<protein>
    <recommendedName>
        <fullName evidence="4">PEP-CTERM protein-sorting domain-containing protein</fullName>
    </recommendedName>
</protein>
<gene>
    <name evidence="2" type="ORF">KOR34_13320</name>
</gene>
<feature type="signal peptide" evidence="1">
    <location>
        <begin position="1"/>
        <end position="28"/>
    </location>
</feature>
<name>A0A5C5VER7_9BACT</name>
<dbReference type="RefSeq" id="WP_146563323.1">
    <property type="nucleotide sequence ID" value="NZ_SIHJ01000001.1"/>
</dbReference>
<keyword evidence="1" id="KW-0732">Signal</keyword>
<evidence type="ECO:0000313" key="3">
    <source>
        <dbReference type="Proteomes" id="UP000316714"/>
    </source>
</evidence>
<evidence type="ECO:0008006" key="4">
    <source>
        <dbReference type="Google" id="ProtNLM"/>
    </source>
</evidence>
<dbReference type="AlphaFoldDB" id="A0A5C5VER7"/>
<dbReference type="InterPro" id="IPR028994">
    <property type="entry name" value="Integrin_alpha_N"/>
</dbReference>
<dbReference type="SUPFAM" id="SSF69318">
    <property type="entry name" value="Integrin alpha N-terminal domain"/>
    <property type="match status" value="1"/>
</dbReference>
<feature type="chain" id="PRO_5023032369" description="PEP-CTERM protein-sorting domain-containing protein" evidence="1">
    <location>
        <begin position="29"/>
        <end position="593"/>
    </location>
</feature>
<dbReference type="PROSITE" id="PS00018">
    <property type="entry name" value="EF_HAND_1"/>
    <property type="match status" value="1"/>
</dbReference>
<dbReference type="InterPro" id="IPR018247">
    <property type="entry name" value="EF_Hand_1_Ca_BS"/>
</dbReference>
<sequence precursor="true">MNFTRSVRPAILLCGVAGLALFVRTAQADSVVPATFNGLIVNNTTGQPGWGGFGDFSYNGADTTQVSSVGPYGAFVYDSDAASGGDLMNGSGAGYNSALNSESPFDQLTGHVFDIKADDFPILDRAGFGHNFNPDNYEIQVVYRPLPTNEAPVFNIQFDTHDGFVVEDRDGLPGFGEGKRSGEQHQWGFGYTDDQGNGMTIQEFYDANQKDSDGFVTISTPLSDGAGGVGPDWTFTGPTFLFNSGDQTFQGLNTIQGEGAIDFGTFEDLAPNGIGQVHIQSAFTDDESIVGRLHIEVKRITVVPINPDPTLVGRLDAMSGISRRFGTPFSTQTNPDGSGAIDNADSEFRVIRELDQLQRFDQNGFTNLIIQTDDDDETGGFGIWQEPGYQVFDGNEATVEIRAKLVPLNPNAQEAGDRAASFGVVLNDMDGDDSAGVGGEEYRYEVQTADLSEDAFTTLQIPLADFTSQQAFEFVNPGDGLLDDFNLYYMGIVTNPDAGLVGVEIEYIEIRLPSPALPGDFNGDGTVDAADYTVWRDGLGSEFTASDYEVWRDNYGASQGGVASAAPEPACVWLLAAAAGPLAARRRRARPCC</sequence>
<dbReference type="OrthoDB" id="287379at2"/>
<dbReference type="Proteomes" id="UP000316714">
    <property type="component" value="Unassembled WGS sequence"/>
</dbReference>
<reference evidence="2 3" key="1">
    <citation type="submission" date="2019-02" db="EMBL/GenBank/DDBJ databases">
        <title>Deep-cultivation of Planctomycetes and their phenomic and genomic characterization uncovers novel biology.</title>
        <authorList>
            <person name="Wiegand S."/>
            <person name="Jogler M."/>
            <person name="Boedeker C."/>
            <person name="Pinto D."/>
            <person name="Vollmers J."/>
            <person name="Rivas-Marin E."/>
            <person name="Kohn T."/>
            <person name="Peeters S.H."/>
            <person name="Heuer A."/>
            <person name="Rast P."/>
            <person name="Oberbeckmann S."/>
            <person name="Bunk B."/>
            <person name="Jeske O."/>
            <person name="Meyerdierks A."/>
            <person name="Storesund J.E."/>
            <person name="Kallscheuer N."/>
            <person name="Luecker S."/>
            <person name="Lage O.M."/>
            <person name="Pohl T."/>
            <person name="Merkel B.J."/>
            <person name="Hornburger P."/>
            <person name="Mueller R.-W."/>
            <person name="Bruemmer F."/>
            <person name="Labrenz M."/>
            <person name="Spormann A.M."/>
            <person name="Op Den Camp H."/>
            <person name="Overmann J."/>
            <person name="Amann R."/>
            <person name="Jetten M.S.M."/>
            <person name="Mascher T."/>
            <person name="Medema M.H."/>
            <person name="Devos D.P."/>
            <person name="Kaster A.-K."/>
            <person name="Ovreas L."/>
            <person name="Rohde M."/>
            <person name="Galperin M.Y."/>
            <person name="Jogler C."/>
        </authorList>
    </citation>
    <scope>NUCLEOTIDE SEQUENCE [LARGE SCALE GENOMIC DNA]</scope>
    <source>
        <strain evidence="2 3">KOR34</strain>
    </source>
</reference>
<proteinExistence type="predicted"/>
<organism evidence="2 3">
    <name type="scientific">Posidoniimonas corsicana</name>
    <dbReference type="NCBI Taxonomy" id="1938618"/>
    <lineage>
        <taxon>Bacteria</taxon>
        <taxon>Pseudomonadati</taxon>
        <taxon>Planctomycetota</taxon>
        <taxon>Planctomycetia</taxon>
        <taxon>Pirellulales</taxon>
        <taxon>Lacipirellulaceae</taxon>
        <taxon>Posidoniimonas</taxon>
    </lineage>
</organism>
<dbReference type="EMBL" id="SIHJ01000001">
    <property type="protein sequence ID" value="TWT36427.1"/>
    <property type="molecule type" value="Genomic_DNA"/>
</dbReference>
<accession>A0A5C5VER7</accession>
<keyword evidence="3" id="KW-1185">Reference proteome</keyword>
<evidence type="ECO:0000256" key="1">
    <source>
        <dbReference type="SAM" id="SignalP"/>
    </source>
</evidence>
<evidence type="ECO:0000313" key="2">
    <source>
        <dbReference type="EMBL" id="TWT36427.1"/>
    </source>
</evidence>
<comment type="caution">
    <text evidence="2">The sequence shown here is derived from an EMBL/GenBank/DDBJ whole genome shotgun (WGS) entry which is preliminary data.</text>
</comment>